<reference evidence="1 2" key="1">
    <citation type="journal article" date="2019" name="Appl. Microbiol. Biotechnol.">
        <title>Uncovering carbohydrate metabolism through a genotype-phenotype association study of 56 lactic acid bacteria genomes.</title>
        <authorList>
            <person name="Buron-Moles G."/>
            <person name="Chailyan A."/>
            <person name="Dolejs I."/>
            <person name="Forster J."/>
            <person name="Miks M.H."/>
        </authorList>
    </citation>
    <scope>NUCLEOTIDE SEQUENCE [LARGE SCALE GENOMIC DNA]</scope>
    <source>
        <strain evidence="1 2">ATCC 49373</strain>
    </source>
</reference>
<organism evidence="1 2">
    <name type="scientific">Secundilactobacillus malefermentans</name>
    <dbReference type="NCBI Taxonomy" id="176292"/>
    <lineage>
        <taxon>Bacteria</taxon>
        <taxon>Bacillati</taxon>
        <taxon>Bacillota</taxon>
        <taxon>Bacilli</taxon>
        <taxon>Lactobacillales</taxon>
        <taxon>Lactobacillaceae</taxon>
        <taxon>Secundilactobacillus</taxon>
    </lineage>
</organism>
<comment type="caution">
    <text evidence="1">The sequence shown here is derived from an EMBL/GenBank/DDBJ whole genome shotgun (WGS) entry which is preliminary data.</text>
</comment>
<dbReference type="Proteomes" id="UP000294854">
    <property type="component" value="Unassembled WGS sequence"/>
</dbReference>
<keyword evidence="2" id="KW-1185">Reference proteome</keyword>
<feature type="non-terminal residue" evidence="1">
    <location>
        <position position="1"/>
    </location>
</feature>
<name>A0A4R5NUS8_9LACO</name>
<protein>
    <recommendedName>
        <fullName evidence="3">IS110 family transposase</fullName>
    </recommendedName>
</protein>
<dbReference type="EMBL" id="PUFO01000005">
    <property type="protein sequence ID" value="TDG80924.1"/>
    <property type="molecule type" value="Genomic_DNA"/>
</dbReference>
<proteinExistence type="predicted"/>
<sequence length="33" mass="3805">KIAIAAMGRLIRTIYHLIKNNELYDSAQFSPEK</sequence>
<gene>
    <name evidence="1" type="ORF">C5L31_001331</name>
</gene>
<evidence type="ECO:0000313" key="1">
    <source>
        <dbReference type="EMBL" id="TDG80924.1"/>
    </source>
</evidence>
<dbReference type="AlphaFoldDB" id="A0A4R5NUS8"/>
<evidence type="ECO:0000313" key="2">
    <source>
        <dbReference type="Proteomes" id="UP000294854"/>
    </source>
</evidence>
<evidence type="ECO:0008006" key="3">
    <source>
        <dbReference type="Google" id="ProtNLM"/>
    </source>
</evidence>
<accession>A0A4R5NUS8</accession>